<dbReference type="AlphaFoldDB" id="A0A7J7D927"/>
<feature type="compositionally biased region" description="Basic and acidic residues" evidence="1">
    <location>
        <begin position="510"/>
        <end position="520"/>
    </location>
</feature>
<evidence type="ECO:0000313" key="5">
    <source>
        <dbReference type="Proteomes" id="UP000593562"/>
    </source>
</evidence>
<dbReference type="PANTHER" id="PTHR31414:SF18">
    <property type="entry name" value="TRANSMEMBRANE PROTEIN-RELATED"/>
    <property type="match status" value="1"/>
</dbReference>
<feature type="transmembrane region" description="Helical" evidence="2">
    <location>
        <begin position="270"/>
        <end position="291"/>
    </location>
</feature>
<evidence type="ECO:0000256" key="2">
    <source>
        <dbReference type="SAM" id="Phobius"/>
    </source>
</evidence>
<feature type="transmembrane region" description="Helical" evidence="2">
    <location>
        <begin position="235"/>
        <end position="263"/>
    </location>
</feature>
<organism evidence="4 5">
    <name type="scientific">Tripterygium wilfordii</name>
    <name type="common">Thunder God vine</name>
    <dbReference type="NCBI Taxonomy" id="458696"/>
    <lineage>
        <taxon>Eukaryota</taxon>
        <taxon>Viridiplantae</taxon>
        <taxon>Streptophyta</taxon>
        <taxon>Embryophyta</taxon>
        <taxon>Tracheophyta</taxon>
        <taxon>Spermatophyta</taxon>
        <taxon>Magnoliopsida</taxon>
        <taxon>eudicotyledons</taxon>
        <taxon>Gunneridae</taxon>
        <taxon>Pentapetalae</taxon>
        <taxon>rosids</taxon>
        <taxon>fabids</taxon>
        <taxon>Celastrales</taxon>
        <taxon>Celastraceae</taxon>
        <taxon>Tripterygium</taxon>
    </lineage>
</organism>
<proteinExistence type="predicted"/>
<keyword evidence="2" id="KW-0812">Transmembrane</keyword>
<evidence type="ECO:0000256" key="1">
    <source>
        <dbReference type="SAM" id="MobiDB-lite"/>
    </source>
</evidence>
<feature type="region of interest" description="Disordered" evidence="1">
    <location>
        <begin position="494"/>
        <end position="520"/>
    </location>
</feature>
<keyword evidence="3" id="KW-0732">Signal</keyword>
<dbReference type="EMBL" id="JAAARO010000009">
    <property type="protein sequence ID" value="KAF5742749.1"/>
    <property type="molecule type" value="Genomic_DNA"/>
</dbReference>
<gene>
    <name evidence="4" type="ORF">HS088_TW09G00809</name>
</gene>
<keyword evidence="2" id="KW-1133">Transmembrane helix</keyword>
<accession>A0A7J7D927</accession>
<feature type="signal peptide" evidence="3">
    <location>
        <begin position="1"/>
        <end position="21"/>
    </location>
</feature>
<evidence type="ECO:0008006" key="6">
    <source>
        <dbReference type="Google" id="ProtNLM"/>
    </source>
</evidence>
<dbReference type="InParanoid" id="A0A7J7D927"/>
<name>A0A7J7D927_TRIWF</name>
<evidence type="ECO:0000313" key="4">
    <source>
        <dbReference type="EMBL" id="KAF5742749.1"/>
    </source>
</evidence>
<feature type="region of interest" description="Disordered" evidence="1">
    <location>
        <begin position="31"/>
        <end position="53"/>
    </location>
</feature>
<sequence length="520" mass="57490">MGSIALTHLVIPLLLMIFILASNYKEIAAHTVSSDSPPPGKEPSLQSDDTGRVDPLDGFKKYRGGYDITNKHYWSSTIFTGVYGYTIGVLWLFIGVVYGCFVLASKFCSKRKEKLKRRSLCFKQFYLWAVLPTFLTVLGMAASGLVLGSNVKFHSQARVVVNIVMETADEASETLYNTTGAIKYIARNLGTTSAYVTCQASGFLTSTSERLDVEAAGIQREAKKNRHLIDKSLKIVYVVTIVIISLNVVAAIALSGISYTYLIFFTSYRLMILCWKLTVLCWLLFGIYFFVGNFISDTCTAIENFQENPYNNSLSSMLPCNKLLSAKPVLSDISRRIYSLVNQVNADISALSLAASYPTICNPFSAPPEYEYQPNNCPPNTIKIGDIPQVLKVFTCSGGPNGTCNDGEFITYSDYETVEAYTSSVQTLLNVYPSMEDLIECQSVKDAFSEILHKHCKPLKKYAGMVWVAMIVLSVIMVVLVLIWATQASHEQETHSSGSYVKPHPATTELVKDDSNSSSV</sequence>
<keyword evidence="2" id="KW-0472">Membrane</keyword>
<feature type="transmembrane region" description="Helical" evidence="2">
    <location>
        <begin position="462"/>
        <end position="485"/>
    </location>
</feature>
<feature type="transmembrane region" description="Helical" evidence="2">
    <location>
        <begin position="82"/>
        <end position="104"/>
    </location>
</feature>
<reference evidence="4 5" key="1">
    <citation type="journal article" date="2020" name="Nat. Commun.">
        <title>Genome of Tripterygium wilfordii and identification of cytochrome P450 involved in triptolide biosynthesis.</title>
        <authorList>
            <person name="Tu L."/>
            <person name="Su P."/>
            <person name="Zhang Z."/>
            <person name="Gao L."/>
            <person name="Wang J."/>
            <person name="Hu T."/>
            <person name="Zhou J."/>
            <person name="Zhang Y."/>
            <person name="Zhao Y."/>
            <person name="Liu Y."/>
            <person name="Song Y."/>
            <person name="Tong Y."/>
            <person name="Lu Y."/>
            <person name="Yang J."/>
            <person name="Xu C."/>
            <person name="Jia M."/>
            <person name="Peters R.J."/>
            <person name="Huang L."/>
            <person name="Gao W."/>
        </authorList>
    </citation>
    <scope>NUCLEOTIDE SEQUENCE [LARGE SCALE GENOMIC DNA]</scope>
    <source>
        <strain evidence="5">cv. XIE 37</strain>
        <tissue evidence="4">Leaf</tissue>
    </source>
</reference>
<evidence type="ECO:0000256" key="3">
    <source>
        <dbReference type="SAM" id="SignalP"/>
    </source>
</evidence>
<feature type="chain" id="PRO_5029643285" description="Transmembrane protein" evidence="3">
    <location>
        <begin position="22"/>
        <end position="520"/>
    </location>
</feature>
<dbReference type="PANTHER" id="PTHR31414">
    <property type="entry name" value="TRANSMEMBRANE PROTEIN DDB_G0292058"/>
    <property type="match status" value="1"/>
</dbReference>
<dbReference type="InterPro" id="IPR040283">
    <property type="entry name" value="DDB_G0292058-like"/>
</dbReference>
<keyword evidence="5" id="KW-1185">Reference proteome</keyword>
<dbReference type="Proteomes" id="UP000593562">
    <property type="component" value="Unassembled WGS sequence"/>
</dbReference>
<protein>
    <recommendedName>
        <fullName evidence="6">Transmembrane protein</fullName>
    </recommendedName>
</protein>
<comment type="caution">
    <text evidence="4">The sequence shown here is derived from an EMBL/GenBank/DDBJ whole genome shotgun (WGS) entry which is preliminary data.</text>
</comment>
<feature type="transmembrane region" description="Helical" evidence="2">
    <location>
        <begin position="125"/>
        <end position="147"/>
    </location>
</feature>
<dbReference type="GO" id="GO:0016020">
    <property type="term" value="C:membrane"/>
    <property type="evidence" value="ECO:0007669"/>
    <property type="project" value="TreeGrafter"/>
</dbReference>